<evidence type="ECO:0000313" key="1">
    <source>
        <dbReference type="EMBL" id="RIB04670.1"/>
    </source>
</evidence>
<keyword evidence="2" id="KW-1185">Reference proteome</keyword>
<gene>
    <name evidence="1" type="ORF">C2G38_2120157</name>
</gene>
<dbReference type="AlphaFoldDB" id="A0A397U344"/>
<accession>A0A397U344</accession>
<comment type="caution">
    <text evidence="1">The sequence shown here is derived from an EMBL/GenBank/DDBJ whole genome shotgun (WGS) entry which is preliminary data.</text>
</comment>
<protein>
    <submittedName>
        <fullName evidence="1">Uncharacterized protein</fullName>
    </submittedName>
</protein>
<organism evidence="1 2">
    <name type="scientific">Gigaspora rosea</name>
    <dbReference type="NCBI Taxonomy" id="44941"/>
    <lineage>
        <taxon>Eukaryota</taxon>
        <taxon>Fungi</taxon>
        <taxon>Fungi incertae sedis</taxon>
        <taxon>Mucoromycota</taxon>
        <taxon>Glomeromycotina</taxon>
        <taxon>Glomeromycetes</taxon>
        <taxon>Diversisporales</taxon>
        <taxon>Gigasporaceae</taxon>
        <taxon>Gigaspora</taxon>
    </lineage>
</organism>
<sequence length="72" mass="8747">MIIMIINFLNQMHLICDKVNELCNFFMTDESLTPTNDDDFKLYNKVAARRSKFYVMRTKKLTLYCHILFIRY</sequence>
<name>A0A397U344_9GLOM</name>
<dbReference type="EMBL" id="QKWP01002132">
    <property type="protein sequence ID" value="RIB04670.1"/>
    <property type="molecule type" value="Genomic_DNA"/>
</dbReference>
<dbReference type="Proteomes" id="UP000266673">
    <property type="component" value="Unassembled WGS sequence"/>
</dbReference>
<evidence type="ECO:0000313" key="2">
    <source>
        <dbReference type="Proteomes" id="UP000266673"/>
    </source>
</evidence>
<reference evidence="1 2" key="1">
    <citation type="submission" date="2018-06" db="EMBL/GenBank/DDBJ databases">
        <title>Comparative genomics reveals the genomic features of Rhizophagus irregularis, R. cerebriforme, R. diaphanum and Gigaspora rosea, and their symbiotic lifestyle signature.</title>
        <authorList>
            <person name="Morin E."/>
            <person name="San Clemente H."/>
            <person name="Chen E.C.H."/>
            <person name="De La Providencia I."/>
            <person name="Hainaut M."/>
            <person name="Kuo A."/>
            <person name="Kohler A."/>
            <person name="Murat C."/>
            <person name="Tang N."/>
            <person name="Roy S."/>
            <person name="Loubradou J."/>
            <person name="Henrissat B."/>
            <person name="Grigoriev I.V."/>
            <person name="Corradi N."/>
            <person name="Roux C."/>
            <person name="Martin F.M."/>
        </authorList>
    </citation>
    <scope>NUCLEOTIDE SEQUENCE [LARGE SCALE GENOMIC DNA]</scope>
    <source>
        <strain evidence="1 2">DAOM 194757</strain>
    </source>
</reference>
<proteinExistence type="predicted"/>